<gene>
    <name evidence="2" type="ORF">ACFPT7_10835</name>
</gene>
<feature type="domain" description="SnoaL-like" evidence="1">
    <location>
        <begin position="17"/>
        <end position="132"/>
    </location>
</feature>
<keyword evidence="3" id="KW-1185">Reference proteome</keyword>
<evidence type="ECO:0000313" key="2">
    <source>
        <dbReference type="EMBL" id="MFC5862787.1"/>
    </source>
</evidence>
<sequence length="169" mass="18710">MPTTATQIIDSATDQAVRDTMQHLCEAWEAGDGKAYAALFSEDAQYVTAPGQRLHGREAIATSHQQIFDTIFKNSKLGRNYPVAFHAIAPGVVLLEAAGAVLFPGERESDIPPNGLMTMVLAHRDDAWKIVSFQNTPTGPSRKARFIWRYFRSRMRLYSTPNSPTRSAA</sequence>
<dbReference type="SUPFAM" id="SSF54427">
    <property type="entry name" value="NTF2-like"/>
    <property type="match status" value="1"/>
</dbReference>
<dbReference type="InterPro" id="IPR011944">
    <property type="entry name" value="Steroid_delta5-4_isomerase"/>
</dbReference>
<dbReference type="EMBL" id="JBHSPH010000002">
    <property type="protein sequence ID" value="MFC5862787.1"/>
    <property type="molecule type" value="Genomic_DNA"/>
</dbReference>
<dbReference type="Pfam" id="PF13474">
    <property type="entry name" value="SnoaL_3"/>
    <property type="match status" value="1"/>
</dbReference>
<dbReference type="RefSeq" id="WP_263336670.1">
    <property type="nucleotide sequence ID" value="NZ_JAGSYH010000003.1"/>
</dbReference>
<comment type="caution">
    <text evidence="2">The sequence shown here is derived from an EMBL/GenBank/DDBJ whole genome shotgun (WGS) entry which is preliminary data.</text>
</comment>
<protein>
    <submittedName>
        <fullName evidence="2">SgcJ/EcaC family oxidoreductase</fullName>
    </submittedName>
</protein>
<reference evidence="3" key="1">
    <citation type="journal article" date="2019" name="Int. J. Syst. Evol. Microbiol.">
        <title>The Global Catalogue of Microorganisms (GCM) 10K type strain sequencing project: providing services to taxonomists for standard genome sequencing and annotation.</title>
        <authorList>
            <consortium name="The Broad Institute Genomics Platform"/>
            <consortium name="The Broad Institute Genome Sequencing Center for Infectious Disease"/>
            <person name="Wu L."/>
            <person name="Ma J."/>
        </authorList>
    </citation>
    <scope>NUCLEOTIDE SEQUENCE [LARGE SCALE GENOMIC DNA]</scope>
    <source>
        <strain evidence="3">JCM 4087</strain>
    </source>
</reference>
<dbReference type="NCBIfam" id="TIGR02246">
    <property type="entry name" value="SgcJ/EcaC family oxidoreductase"/>
    <property type="match status" value="1"/>
</dbReference>
<dbReference type="InterPro" id="IPR032710">
    <property type="entry name" value="NTF2-like_dom_sf"/>
</dbReference>
<dbReference type="Proteomes" id="UP001596091">
    <property type="component" value="Unassembled WGS sequence"/>
</dbReference>
<dbReference type="InterPro" id="IPR037401">
    <property type="entry name" value="SnoaL-like"/>
</dbReference>
<name>A0ABW1EG29_9BACT</name>
<evidence type="ECO:0000313" key="3">
    <source>
        <dbReference type="Proteomes" id="UP001596091"/>
    </source>
</evidence>
<organism evidence="2 3">
    <name type="scientific">Acidicapsa dinghuensis</name>
    <dbReference type="NCBI Taxonomy" id="2218256"/>
    <lineage>
        <taxon>Bacteria</taxon>
        <taxon>Pseudomonadati</taxon>
        <taxon>Acidobacteriota</taxon>
        <taxon>Terriglobia</taxon>
        <taxon>Terriglobales</taxon>
        <taxon>Acidobacteriaceae</taxon>
        <taxon>Acidicapsa</taxon>
    </lineage>
</organism>
<proteinExistence type="predicted"/>
<dbReference type="Gene3D" id="3.10.450.50">
    <property type="match status" value="1"/>
</dbReference>
<evidence type="ECO:0000259" key="1">
    <source>
        <dbReference type="Pfam" id="PF13474"/>
    </source>
</evidence>
<accession>A0ABW1EG29</accession>